<evidence type="ECO:0000259" key="2">
    <source>
        <dbReference type="PROSITE" id="PS50234"/>
    </source>
</evidence>
<proteinExistence type="predicted"/>
<feature type="transmembrane region" description="Helical" evidence="1">
    <location>
        <begin position="298"/>
        <end position="318"/>
    </location>
</feature>
<keyword evidence="1" id="KW-0812">Transmembrane</keyword>
<sequence>MLDLAYPWLLLALPLPLLIKKKRLPAGSALNLPALAKLGRPGTTGSELKSLAPYLAALIWLLLVVSATQPRWLDEPVSLPQPGRELMLAIDLSGSMNIPDMEYNMGNITRLDAMKMVLREFIAARQGDRVGLILFADAAYQQTPLTFDLATVQQFLDESVIGLVGQRTAIGEAIGLTVKRLNSYEASNKVLILLSDGANNAGDIQPLEALQLAKAAGIRIYTVGLGAEQMVQQSMFGQRVINPSHDLDEPLLVQLAEETGGRYFRARNPRELRDIYKLLDQLEPIERDELMFRPQRSLVHWPLAIALFLSFILAWRQINWAGVLKNAG</sequence>
<dbReference type="PANTHER" id="PTHR22550:SF18">
    <property type="entry name" value="VWFA DOMAIN-CONTAINING PROTEIN"/>
    <property type="match status" value="1"/>
</dbReference>
<reference evidence="4" key="1">
    <citation type="journal article" date="2019" name="Int. J. Syst. Evol. Microbiol.">
        <title>The Global Catalogue of Microorganisms (GCM) 10K type strain sequencing project: providing services to taxonomists for standard genome sequencing and annotation.</title>
        <authorList>
            <consortium name="The Broad Institute Genomics Platform"/>
            <consortium name="The Broad Institute Genome Sequencing Center for Infectious Disease"/>
            <person name="Wu L."/>
            <person name="Ma J."/>
        </authorList>
    </citation>
    <scope>NUCLEOTIDE SEQUENCE [LARGE SCALE GENOMIC DNA]</scope>
    <source>
        <strain evidence="4">CGMCC 1.7003</strain>
    </source>
</reference>
<evidence type="ECO:0000313" key="4">
    <source>
        <dbReference type="Proteomes" id="UP000659697"/>
    </source>
</evidence>
<organism evidence="3 4">
    <name type="scientific">Alishewanella longhuensis</name>
    <dbReference type="NCBI Taxonomy" id="1091037"/>
    <lineage>
        <taxon>Bacteria</taxon>
        <taxon>Pseudomonadati</taxon>
        <taxon>Pseudomonadota</taxon>
        <taxon>Gammaproteobacteria</taxon>
        <taxon>Alteromonadales</taxon>
        <taxon>Alteromonadaceae</taxon>
        <taxon>Alishewanella</taxon>
    </lineage>
</organism>
<gene>
    <name evidence="3" type="ORF">GCM10010919_17740</name>
</gene>
<feature type="domain" description="VWFA" evidence="2">
    <location>
        <begin position="85"/>
        <end position="282"/>
    </location>
</feature>
<dbReference type="Proteomes" id="UP000659697">
    <property type="component" value="Unassembled WGS sequence"/>
</dbReference>
<keyword evidence="1" id="KW-0472">Membrane</keyword>
<dbReference type="CDD" id="cd01467">
    <property type="entry name" value="vWA_BatA_type"/>
    <property type="match status" value="1"/>
</dbReference>
<evidence type="ECO:0000313" key="3">
    <source>
        <dbReference type="EMBL" id="GHG68350.1"/>
    </source>
</evidence>
<dbReference type="PANTHER" id="PTHR22550">
    <property type="entry name" value="SPORE GERMINATION PROTEIN"/>
    <property type="match status" value="1"/>
</dbReference>
<dbReference type="Gene3D" id="3.40.50.410">
    <property type="entry name" value="von Willebrand factor, type A domain"/>
    <property type="match status" value="1"/>
</dbReference>
<dbReference type="SMART" id="SM00327">
    <property type="entry name" value="VWA"/>
    <property type="match status" value="1"/>
</dbReference>
<dbReference type="PROSITE" id="PS50234">
    <property type="entry name" value="VWFA"/>
    <property type="match status" value="1"/>
</dbReference>
<dbReference type="InterPro" id="IPR036465">
    <property type="entry name" value="vWFA_dom_sf"/>
</dbReference>
<dbReference type="InterPro" id="IPR033881">
    <property type="entry name" value="vWA_BatA_type"/>
</dbReference>
<protein>
    <recommendedName>
        <fullName evidence="2">VWFA domain-containing protein</fullName>
    </recommendedName>
</protein>
<evidence type="ECO:0000256" key="1">
    <source>
        <dbReference type="SAM" id="Phobius"/>
    </source>
</evidence>
<dbReference type="InterPro" id="IPR050768">
    <property type="entry name" value="UPF0353/GerABKA_families"/>
</dbReference>
<accession>A0ABQ3KZX5</accession>
<dbReference type="EMBL" id="BNAO01000003">
    <property type="protein sequence ID" value="GHG68350.1"/>
    <property type="molecule type" value="Genomic_DNA"/>
</dbReference>
<dbReference type="RefSeq" id="WP_189432367.1">
    <property type="nucleotide sequence ID" value="NZ_BNAO01000003.1"/>
</dbReference>
<keyword evidence="4" id="KW-1185">Reference proteome</keyword>
<keyword evidence="1" id="KW-1133">Transmembrane helix</keyword>
<comment type="caution">
    <text evidence="3">The sequence shown here is derived from an EMBL/GenBank/DDBJ whole genome shotgun (WGS) entry which is preliminary data.</text>
</comment>
<dbReference type="SUPFAM" id="SSF53300">
    <property type="entry name" value="vWA-like"/>
    <property type="match status" value="1"/>
</dbReference>
<dbReference type="InterPro" id="IPR002035">
    <property type="entry name" value="VWF_A"/>
</dbReference>
<dbReference type="Pfam" id="PF00092">
    <property type="entry name" value="VWA"/>
    <property type="match status" value="1"/>
</dbReference>
<name>A0ABQ3KZX5_9ALTE</name>